<dbReference type="EMBL" id="CP016620">
    <property type="protein sequence ID" value="ANY85112.1"/>
    <property type="molecule type" value="Genomic_DNA"/>
</dbReference>
<accession>A0A1B2EYV1</accession>
<proteinExistence type="predicted"/>
<keyword evidence="2" id="KW-0614">Plasmid</keyword>
<evidence type="ECO:0000313" key="2">
    <source>
        <dbReference type="EMBL" id="ANY85112.1"/>
    </source>
</evidence>
<dbReference type="KEGG" id="moc:BB934_43730"/>
<dbReference type="AlphaFoldDB" id="A0A1B2EYV1"/>
<evidence type="ECO:0000256" key="1">
    <source>
        <dbReference type="SAM" id="MobiDB-lite"/>
    </source>
</evidence>
<name>A0A1B2EYV1_9HYPH</name>
<protein>
    <submittedName>
        <fullName evidence="2">Uncharacterized protein</fullName>
    </submittedName>
</protein>
<feature type="region of interest" description="Disordered" evidence="1">
    <location>
        <begin position="23"/>
        <end position="55"/>
    </location>
</feature>
<geneLocation type="plasmid" evidence="2">
    <name>unnamed4</name>
</geneLocation>
<gene>
    <name evidence="2" type="ORF">BB934_43730</name>
</gene>
<organism evidence="2">
    <name type="scientific">Microvirga ossetica</name>
    <dbReference type="NCBI Taxonomy" id="1882682"/>
    <lineage>
        <taxon>Bacteria</taxon>
        <taxon>Pseudomonadati</taxon>
        <taxon>Pseudomonadota</taxon>
        <taxon>Alphaproteobacteria</taxon>
        <taxon>Hyphomicrobiales</taxon>
        <taxon>Methylobacteriaceae</taxon>
        <taxon>Microvirga</taxon>
    </lineage>
</organism>
<reference evidence="2" key="1">
    <citation type="submission" date="2016-07" db="EMBL/GenBank/DDBJ databases">
        <title>Microvirga ossetica sp. nov. a new species of rhizobia isolated from root nodules of the legume species Vicia alpestris Steven originated from North Ossetia region in the Caucasus.</title>
        <authorList>
            <person name="Safronova V.I."/>
            <person name="Kuznetsova I.G."/>
            <person name="Sazanova A.L."/>
            <person name="Belimov A."/>
            <person name="Andronov E."/>
            <person name="Osledkin Y.S."/>
            <person name="Onishchuk O.P."/>
            <person name="Kurchak O.N."/>
            <person name="Shaposhnikov A.I."/>
            <person name="Willems A."/>
            <person name="Tikhonovich I.A."/>
        </authorList>
    </citation>
    <scope>NUCLEOTIDE SEQUENCE [LARGE SCALE GENOMIC DNA]</scope>
    <source>
        <strain evidence="2">V5/3M</strain>
        <plasmid evidence="2">unnamed4</plasmid>
    </source>
</reference>
<sequence length="85" mass="9378">MLDNMEDGLKFIWMFDIREPSNPISISTLPTPSEADSAKKGGHSGPHDVHENRPGSFANSELIVAMHRTAGVRGLDRDRYCPAEV</sequence>